<name>A0ABV9E8R5_9ACTN</name>
<dbReference type="SUPFAM" id="SSF52091">
    <property type="entry name" value="SpoIIaa-like"/>
    <property type="match status" value="1"/>
</dbReference>
<organism evidence="2 3">
    <name type="scientific">Sphaerisporangium corydalis</name>
    <dbReference type="NCBI Taxonomy" id="1441875"/>
    <lineage>
        <taxon>Bacteria</taxon>
        <taxon>Bacillati</taxon>
        <taxon>Actinomycetota</taxon>
        <taxon>Actinomycetes</taxon>
        <taxon>Streptosporangiales</taxon>
        <taxon>Streptosporangiaceae</taxon>
        <taxon>Sphaerisporangium</taxon>
    </lineage>
</organism>
<dbReference type="EMBL" id="JBHSFN010000003">
    <property type="protein sequence ID" value="MFC4585678.1"/>
    <property type="molecule type" value="Genomic_DNA"/>
</dbReference>
<proteinExistence type="predicted"/>
<evidence type="ECO:0000259" key="1">
    <source>
        <dbReference type="PROSITE" id="PS50801"/>
    </source>
</evidence>
<dbReference type="Proteomes" id="UP001595891">
    <property type="component" value="Unassembled WGS sequence"/>
</dbReference>
<keyword evidence="3" id="KW-1185">Reference proteome</keyword>
<dbReference type="CDD" id="cd07043">
    <property type="entry name" value="STAS_anti-anti-sigma_factors"/>
    <property type="match status" value="1"/>
</dbReference>
<evidence type="ECO:0000313" key="3">
    <source>
        <dbReference type="Proteomes" id="UP001595891"/>
    </source>
</evidence>
<dbReference type="RefSeq" id="WP_262847289.1">
    <property type="nucleotide sequence ID" value="NZ_JANZYP010000061.1"/>
</dbReference>
<dbReference type="InterPro" id="IPR002645">
    <property type="entry name" value="STAS_dom"/>
</dbReference>
<protein>
    <submittedName>
        <fullName evidence="2">STAS domain-containing protein</fullName>
    </submittedName>
</protein>
<dbReference type="InterPro" id="IPR036513">
    <property type="entry name" value="STAS_dom_sf"/>
</dbReference>
<feature type="domain" description="STAS" evidence="1">
    <location>
        <begin position="21"/>
        <end position="109"/>
    </location>
</feature>
<evidence type="ECO:0000313" key="2">
    <source>
        <dbReference type="EMBL" id="MFC4585678.1"/>
    </source>
</evidence>
<dbReference type="PROSITE" id="PS50801">
    <property type="entry name" value="STAS"/>
    <property type="match status" value="1"/>
</dbReference>
<accession>A0ABV9E8R5</accession>
<dbReference type="Gene3D" id="3.30.750.24">
    <property type="entry name" value="STAS domain"/>
    <property type="match status" value="1"/>
</dbReference>
<sequence length="109" mass="11132">MDLESDGASLSVRRIADPPGLRVGGEVDTTTAGEFGEALAAVVRCCDGDVRVDLAGVTFIDLAGLRVLADTAAELGPGRALVLGPMAGHVEHLIRLVGWDTAPGLRLAG</sequence>
<comment type="caution">
    <text evidence="2">The sequence shown here is derived from an EMBL/GenBank/DDBJ whole genome shotgun (WGS) entry which is preliminary data.</text>
</comment>
<gene>
    <name evidence="2" type="ORF">ACFO8L_06330</name>
</gene>
<dbReference type="Pfam" id="PF13466">
    <property type="entry name" value="STAS_2"/>
    <property type="match status" value="1"/>
</dbReference>
<dbReference type="InterPro" id="IPR058548">
    <property type="entry name" value="MlaB-like_STAS"/>
</dbReference>
<reference evidence="3" key="1">
    <citation type="journal article" date="2019" name="Int. J. Syst. Evol. Microbiol.">
        <title>The Global Catalogue of Microorganisms (GCM) 10K type strain sequencing project: providing services to taxonomists for standard genome sequencing and annotation.</title>
        <authorList>
            <consortium name="The Broad Institute Genomics Platform"/>
            <consortium name="The Broad Institute Genome Sequencing Center for Infectious Disease"/>
            <person name="Wu L."/>
            <person name="Ma J."/>
        </authorList>
    </citation>
    <scope>NUCLEOTIDE SEQUENCE [LARGE SCALE GENOMIC DNA]</scope>
    <source>
        <strain evidence="3">CCUG 49560</strain>
    </source>
</reference>